<organism evidence="2 3">
    <name type="scientific">Sphingomonas carotinifaciens</name>
    <dbReference type="NCBI Taxonomy" id="1166323"/>
    <lineage>
        <taxon>Bacteria</taxon>
        <taxon>Pseudomonadati</taxon>
        <taxon>Pseudomonadota</taxon>
        <taxon>Alphaproteobacteria</taxon>
        <taxon>Sphingomonadales</taxon>
        <taxon>Sphingomonadaceae</taxon>
        <taxon>Sphingomonas</taxon>
    </lineage>
</organism>
<dbReference type="RefSeq" id="WP_149683035.1">
    <property type="nucleotide sequence ID" value="NZ_FNBI01000007.1"/>
</dbReference>
<dbReference type="Proteomes" id="UP000323502">
    <property type="component" value="Unassembled WGS sequence"/>
</dbReference>
<name>A0A1G7PP55_9SPHN</name>
<evidence type="ECO:0000313" key="3">
    <source>
        <dbReference type="Proteomes" id="UP000323502"/>
    </source>
</evidence>
<dbReference type="EMBL" id="WSUT01000007">
    <property type="protein sequence ID" value="MWC45721.1"/>
    <property type="molecule type" value="Genomic_DNA"/>
</dbReference>
<gene>
    <name evidence="1" type="ORF">GQR91_19065</name>
    <name evidence="2" type="ORF">SAMN05216557_10725</name>
</gene>
<keyword evidence="3" id="KW-1185">Reference proteome</keyword>
<sequence length="268" mass="29242">MAASRDRNPAWSRDETILLLDLYLRHPSAEARHPEVAALSATLRDLASETGTPRPETFRNPVGIAMKLRNLAQQDPAFQQSGRAGLGHGNRLNAEIWRLLANDPVALAAEVKRVRHDIATQIEGPGGRTPSRGPVPTFGSFGVARSDGETQVYVLTLNGFRSWLASRHDVPHGFDILKVGISNDVERRLGELNAGLPAVLDLRWRKYWSIVLPVASDAYMIEQAVLSSVEERGWSGGGEFVIAPAEQLVAQILATLHELAPEGPTART</sequence>
<dbReference type="Proteomes" id="UP000436801">
    <property type="component" value="Unassembled WGS sequence"/>
</dbReference>
<evidence type="ECO:0000313" key="2">
    <source>
        <dbReference type="EMBL" id="SDF88182.1"/>
    </source>
</evidence>
<evidence type="ECO:0000313" key="1">
    <source>
        <dbReference type="EMBL" id="MWC45721.1"/>
    </source>
</evidence>
<accession>A0A1G7PP55</accession>
<dbReference type="EMBL" id="FNBI01000007">
    <property type="protein sequence ID" value="SDF88182.1"/>
    <property type="molecule type" value="Genomic_DNA"/>
</dbReference>
<evidence type="ECO:0000313" key="4">
    <source>
        <dbReference type="Proteomes" id="UP000436801"/>
    </source>
</evidence>
<dbReference type="AlphaFoldDB" id="A0A1G7PP55"/>
<dbReference type="OrthoDB" id="9802640at2"/>
<protein>
    <submittedName>
        <fullName evidence="2">Uncharacterized protein</fullName>
    </submittedName>
</protein>
<reference evidence="1 4" key="2">
    <citation type="submission" date="2019-12" db="EMBL/GenBank/DDBJ databases">
        <authorList>
            <person name="Zheng J."/>
        </authorList>
    </citation>
    <scope>NUCLEOTIDE SEQUENCE [LARGE SCALE GENOMIC DNA]</scope>
    <source>
        <strain evidence="1 4">DSM 27347</strain>
    </source>
</reference>
<reference evidence="2 3" key="1">
    <citation type="submission" date="2016-10" db="EMBL/GenBank/DDBJ databases">
        <authorList>
            <person name="Varghese N."/>
            <person name="Submissions S."/>
        </authorList>
    </citation>
    <scope>NUCLEOTIDE SEQUENCE [LARGE SCALE GENOMIC DNA]</scope>
    <source>
        <strain evidence="2 3">S7-754</strain>
    </source>
</reference>
<proteinExistence type="predicted"/>